<dbReference type="SUPFAM" id="SSF54427">
    <property type="entry name" value="NTF2-like"/>
    <property type="match status" value="1"/>
</dbReference>
<dbReference type="Gene3D" id="1.10.10.10">
    <property type="entry name" value="Winged helix-like DNA-binding domain superfamily/Winged helix DNA-binding domain"/>
    <property type="match status" value="1"/>
</dbReference>
<sequence length="292" mass="32562">MDTDADDERGAVEIFEAHRRLLLGLGYRLLGSMWDAEDVVQEAFLRWTNADRSRIREPRAFLVTVVTRLALDQLRSARATRQAYTGPWLPEPVDGQAFGPLETAELRDTLSYATLHMMERLSPPERAVFVLREAFELPYDQIAEILNSPIATCRQWHHRAAQHLTRGSGRFTPAPEDHAELLTRFLTAARNGDMAALTDLLAEDAVAYNDGGGKVRAALRPIAGRDNVVAFVAGLMSRYPLQEARLTQANGEPAIWTVIGGQRQLVTFDVRDGRIHAVYGVLNPDKLTHAGR</sequence>
<dbReference type="NCBIfam" id="NF007214">
    <property type="entry name" value="PRK09636.1"/>
    <property type="match status" value="1"/>
</dbReference>
<keyword evidence="10" id="KW-1185">Reference proteome</keyword>
<dbReference type="Gene3D" id="1.10.1740.10">
    <property type="match status" value="1"/>
</dbReference>
<feature type="domain" description="RNA polymerase sigma-70 region 2" evidence="6">
    <location>
        <begin position="14"/>
        <end position="78"/>
    </location>
</feature>
<evidence type="ECO:0000259" key="6">
    <source>
        <dbReference type="Pfam" id="PF04542"/>
    </source>
</evidence>
<dbReference type="SUPFAM" id="SSF88946">
    <property type="entry name" value="Sigma2 domain of RNA polymerase sigma factors"/>
    <property type="match status" value="1"/>
</dbReference>
<evidence type="ECO:0000256" key="5">
    <source>
        <dbReference type="ARBA" id="ARBA00023163"/>
    </source>
</evidence>
<comment type="similarity">
    <text evidence="1">Belongs to the sigma-70 factor family. ECF subfamily.</text>
</comment>
<dbReference type="InterPro" id="IPR007627">
    <property type="entry name" value="RNA_pol_sigma70_r2"/>
</dbReference>
<feature type="domain" description="SnoaL-like" evidence="8">
    <location>
        <begin position="183"/>
        <end position="258"/>
    </location>
</feature>
<keyword evidence="3" id="KW-0805">Transcription regulation</keyword>
<name>A0ABP8QZ91_9ACTN</name>
<protein>
    <submittedName>
        <fullName evidence="9">Sigma-70 family RNA polymerase sigma factor</fullName>
    </submittedName>
</protein>
<dbReference type="InterPro" id="IPR013249">
    <property type="entry name" value="RNA_pol_sigma70_r4_t2"/>
</dbReference>
<dbReference type="PANTHER" id="PTHR30173">
    <property type="entry name" value="SIGMA 19 FACTOR"/>
    <property type="match status" value="1"/>
</dbReference>
<dbReference type="PANTHER" id="PTHR30173:SF36">
    <property type="entry name" value="ECF RNA POLYMERASE SIGMA FACTOR SIGJ"/>
    <property type="match status" value="1"/>
</dbReference>
<reference evidence="10" key="1">
    <citation type="journal article" date="2019" name="Int. J. Syst. Evol. Microbiol.">
        <title>The Global Catalogue of Microorganisms (GCM) 10K type strain sequencing project: providing services to taxonomists for standard genome sequencing and annotation.</title>
        <authorList>
            <consortium name="The Broad Institute Genomics Platform"/>
            <consortium name="The Broad Institute Genome Sequencing Center for Infectious Disease"/>
            <person name="Wu L."/>
            <person name="Ma J."/>
        </authorList>
    </citation>
    <scope>NUCLEOTIDE SEQUENCE [LARGE SCALE GENOMIC DNA]</scope>
    <source>
        <strain evidence="10">JCM 17933</strain>
    </source>
</reference>
<evidence type="ECO:0000259" key="8">
    <source>
        <dbReference type="Pfam" id="PF12680"/>
    </source>
</evidence>
<dbReference type="InterPro" id="IPR032710">
    <property type="entry name" value="NTF2-like_dom_sf"/>
</dbReference>
<dbReference type="InterPro" id="IPR013324">
    <property type="entry name" value="RNA_pol_sigma_r3/r4-like"/>
</dbReference>
<dbReference type="InterPro" id="IPR014284">
    <property type="entry name" value="RNA_pol_sigma-70_dom"/>
</dbReference>
<comment type="subunit">
    <text evidence="2">Interacts transiently with the RNA polymerase catalytic core formed by RpoA, RpoB, RpoC and RpoZ (2 alpha, 1 beta, 1 beta' and 1 omega subunit) to form the RNA polymerase holoenzyme that can initiate transcription.</text>
</comment>
<dbReference type="Gene3D" id="3.10.450.50">
    <property type="match status" value="1"/>
</dbReference>
<dbReference type="InterPro" id="IPR037401">
    <property type="entry name" value="SnoaL-like"/>
</dbReference>
<evidence type="ECO:0000256" key="1">
    <source>
        <dbReference type="ARBA" id="ARBA00010641"/>
    </source>
</evidence>
<dbReference type="InterPro" id="IPR052704">
    <property type="entry name" value="ECF_Sigma-70_Domain"/>
</dbReference>
<dbReference type="InterPro" id="IPR014303">
    <property type="entry name" value="RNA_pol_sigma-70_ECF"/>
</dbReference>
<feature type="domain" description="RNA polymerase sigma factor 70 region 4 type 2" evidence="7">
    <location>
        <begin position="115"/>
        <end position="164"/>
    </location>
</feature>
<dbReference type="InterPro" id="IPR036388">
    <property type="entry name" value="WH-like_DNA-bd_sf"/>
</dbReference>
<dbReference type="Pfam" id="PF04542">
    <property type="entry name" value="Sigma70_r2"/>
    <property type="match status" value="1"/>
</dbReference>
<dbReference type="NCBIfam" id="TIGR02957">
    <property type="entry name" value="SigX4"/>
    <property type="match status" value="1"/>
</dbReference>
<dbReference type="Pfam" id="PF08281">
    <property type="entry name" value="Sigma70_r4_2"/>
    <property type="match status" value="1"/>
</dbReference>
<dbReference type="SUPFAM" id="SSF88659">
    <property type="entry name" value="Sigma3 and sigma4 domains of RNA polymerase sigma factors"/>
    <property type="match status" value="1"/>
</dbReference>
<dbReference type="Pfam" id="PF12680">
    <property type="entry name" value="SnoaL_2"/>
    <property type="match status" value="1"/>
</dbReference>
<dbReference type="CDD" id="cd06171">
    <property type="entry name" value="Sigma70_r4"/>
    <property type="match status" value="1"/>
</dbReference>
<evidence type="ECO:0000256" key="4">
    <source>
        <dbReference type="ARBA" id="ARBA00023082"/>
    </source>
</evidence>
<dbReference type="EMBL" id="BAABHF010000048">
    <property type="protein sequence ID" value="GAA4513884.1"/>
    <property type="molecule type" value="Genomic_DNA"/>
</dbReference>
<keyword evidence="4" id="KW-0731">Sigma factor</keyword>
<proteinExistence type="inferred from homology"/>
<keyword evidence="5" id="KW-0804">Transcription</keyword>
<dbReference type="NCBIfam" id="TIGR02937">
    <property type="entry name" value="sigma70-ECF"/>
    <property type="match status" value="1"/>
</dbReference>
<accession>A0ABP8QZ91</accession>
<dbReference type="Proteomes" id="UP001500503">
    <property type="component" value="Unassembled WGS sequence"/>
</dbReference>
<evidence type="ECO:0000256" key="3">
    <source>
        <dbReference type="ARBA" id="ARBA00023015"/>
    </source>
</evidence>
<organism evidence="9 10">
    <name type="scientific">Actinoallomurus oryzae</name>
    <dbReference type="NCBI Taxonomy" id="502180"/>
    <lineage>
        <taxon>Bacteria</taxon>
        <taxon>Bacillati</taxon>
        <taxon>Actinomycetota</taxon>
        <taxon>Actinomycetes</taxon>
        <taxon>Streptosporangiales</taxon>
        <taxon>Thermomonosporaceae</taxon>
        <taxon>Actinoallomurus</taxon>
    </lineage>
</organism>
<evidence type="ECO:0000313" key="9">
    <source>
        <dbReference type="EMBL" id="GAA4513884.1"/>
    </source>
</evidence>
<evidence type="ECO:0000256" key="2">
    <source>
        <dbReference type="ARBA" id="ARBA00011344"/>
    </source>
</evidence>
<gene>
    <name evidence="9" type="ORF">GCM10023191_081630</name>
</gene>
<comment type="caution">
    <text evidence="9">The sequence shown here is derived from an EMBL/GenBank/DDBJ whole genome shotgun (WGS) entry which is preliminary data.</text>
</comment>
<dbReference type="RefSeq" id="WP_345473262.1">
    <property type="nucleotide sequence ID" value="NZ_BAABHF010000048.1"/>
</dbReference>
<evidence type="ECO:0000259" key="7">
    <source>
        <dbReference type="Pfam" id="PF08281"/>
    </source>
</evidence>
<evidence type="ECO:0000313" key="10">
    <source>
        <dbReference type="Proteomes" id="UP001500503"/>
    </source>
</evidence>
<dbReference type="InterPro" id="IPR013325">
    <property type="entry name" value="RNA_pol_sigma_r2"/>
</dbReference>